<gene>
    <name evidence="2" type="ORF">Rsw2DRAFT_2394</name>
</gene>
<organism evidence="2 3">
    <name type="scientific">Rhodobacter ferrooxidans</name>
    <dbReference type="NCBI Taxonomy" id="371731"/>
    <lineage>
        <taxon>Bacteria</taxon>
        <taxon>Pseudomonadati</taxon>
        <taxon>Pseudomonadota</taxon>
        <taxon>Alphaproteobacteria</taxon>
        <taxon>Rhodobacterales</taxon>
        <taxon>Rhodobacter group</taxon>
        <taxon>Rhodobacter</taxon>
    </lineage>
</organism>
<dbReference type="AlphaFoldDB" id="C8S2W6"/>
<name>C8S2W6_9RHOB</name>
<feature type="domain" description="PhnB-like" evidence="1">
    <location>
        <begin position="3"/>
        <end position="128"/>
    </location>
</feature>
<dbReference type="SUPFAM" id="SSF54593">
    <property type="entry name" value="Glyoxalase/Bleomycin resistance protein/Dihydroxybiphenyl dioxygenase"/>
    <property type="match status" value="1"/>
</dbReference>
<keyword evidence="2" id="KW-0830">Ubiquinone</keyword>
<evidence type="ECO:0000313" key="3">
    <source>
        <dbReference type="Proteomes" id="UP000010121"/>
    </source>
</evidence>
<keyword evidence="2" id="KW-0808">Transferase</keyword>
<dbReference type="GO" id="GO:0032259">
    <property type="term" value="P:methylation"/>
    <property type="evidence" value="ECO:0007669"/>
    <property type="project" value="UniProtKB-KW"/>
</dbReference>
<evidence type="ECO:0000313" key="2">
    <source>
        <dbReference type="EMBL" id="EEW24606.1"/>
    </source>
</evidence>
<dbReference type="CDD" id="cd06588">
    <property type="entry name" value="PhnB_like"/>
    <property type="match status" value="1"/>
</dbReference>
<evidence type="ECO:0000259" key="1">
    <source>
        <dbReference type="Pfam" id="PF06983"/>
    </source>
</evidence>
<dbReference type="InterPro" id="IPR029068">
    <property type="entry name" value="Glyas_Bleomycin-R_OHBP_Dase"/>
</dbReference>
<dbReference type="RefSeq" id="WP_008031312.1">
    <property type="nucleotide sequence ID" value="NZ_ACYY01000016.1"/>
</dbReference>
<protein>
    <submittedName>
        <fullName evidence="2">3-demethylubiquinone-9 3-methyltransferase</fullName>
    </submittedName>
</protein>
<dbReference type="STRING" id="371731.Rsw2DRAFT_2394"/>
<dbReference type="InterPro" id="IPR028973">
    <property type="entry name" value="PhnB-like"/>
</dbReference>
<dbReference type="OrthoDB" id="9795306at2"/>
<dbReference type="PANTHER" id="PTHR33990:SF1">
    <property type="entry name" value="PROTEIN YJDN"/>
    <property type="match status" value="1"/>
</dbReference>
<dbReference type="PANTHER" id="PTHR33990">
    <property type="entry name" value="PROTEIN YJDN-RELATED"/>
    <property type="match status" value="1"/>
</dbReference>
<dbReference type="Proteomes" id="UP000010121">
    <property type="component" value="Unassembled WGS sequence"/>
</dbReference>
<keyword evidence="2" id="KW-0489">Methyltransferase</keyword>
<sequence>MTFMPYLHFDGTCAQAMRFYADLFGGTNLQLMTYAEAPPGQMPPSDRIMHAQFTAAGGTLMASDYPPGMAAQPQTSVSVMTAPASVDEGQRLFAALAEGGSVVMPWGPTFWSPGFGMAQDRFGTHWIIGVEQPAA</sequence>
<dbReference type="eggNOG" id="COG2764">
    <property type="taxonomic scope" value="Bacteria"/>
</dbReference>
<keyword evidence="3" id="KW-1185">Reference proteome</keyword>
<dbReference type="GO" id="GO:0008168">
    <property type="term" value="F:methyltransferase activity"/>
    <property type="evidence" value="ECO:0007669"/>
    <property type="project" value="UniProtKB-KW"/>
</dbReference>
<accession>C8S2W6</accession>
<dbReference type="EMBL" id="ACYY01000016">
    <property type="protein sequence ID" value="EEW24606.1"/>
    <property type="molecule type" value="Genomic_DNA"/>
</dbReference>
<dbReference type="Gene3D" id="3.10.180.10">
    <property type="entry name" value="2,3-Dihydroxybiphenyl 1,2-Dioxygenase, domain 1"/>
    <property type="match status" value="1"/>
</dbReference>
<proteinExistence type="predicted"/>
<comment type="caution">
    <text evidence="2">The sequence shown here is derived from an EMBL/GenBank/DDBJ whole genome shotgun (WGS) entry which is preliminary data.</text>
</comment>
<reference evidence="2 3" key="1">
    <citation type="submission" date="2009-08" db="EMBL/GenBank/DDBJ databases">
        <title>The draft genome of Rhodobacter sp. SW2.</title>
        <authorList>
            <consortium name="US DOE Joint Genome Institute (JGI-PGF)"/>
            <person name="Lucas S."/>
            <person name="Copeland A."/>
            <person name="Lapidus A."/>
            <person name="Glavina del Rio T."/>
            <person name="Tice H."/>
            <person name="Bruce D."/>
            <person name="Goodwin L."/>
            <person name="Pitluck S."/>
            <person name="Larimer F."/>
            <person name="Land M.L."/>
            <person name="Hauser L."/>
            <person name="Emerson D."/>
        </authorList>
    </citation>
    <scope>NUCLEOTIDE SEQUENCE [LARGE SCALE GENOMIC DNA]</scope>
    <source>
        <strain evidence="2 3">SW2</strain>
    </source>
</reference>
<dbReference type="Pfam" id="PF06983">
    <property type="entry name" value="3-dmu-9_3-mt"/>
    <property type="match status" value="1"/>
</dbReference>